<gene>
    <name evidence="1" type="ORF">PoB_005713100</name>
</gene>
<sequence>MLGQASAGYTETDVGANAGRIKTFKPDRELSLWLLLFTRLDGSALAPEPQGCEVFEYLRNPKGNPCSISATGEAYIYIIMRQQRTKLASLGNAGEHTSSGFSCKEGENPPTFCLHHAWAKEARVQTCQGP</sequence>
<organism evidence="1 2">
    <name type="scientific">Plakobranchus ocellatus</name>
    <dbReference type="NCBI Taxonomy" id="259542"/>
    <lineage>
        <taxon>Eukaryota</taxon>
        <taxon>Metazoa</taxon>
        <taxon>Spiralia</taxon>
        <taxon>Lophotrochozoa</taxon>
        <taxon>Mollusca</taxon>
        <taxon>Gastropoda</taxon>
        <taxon>Heterobranchia</taxon>
        <taxon>Euthyneura</taxon>
        <taxon>Panpulmonata</taxon>
        <taxon>Sacoglossa</taxon>
        <taxon>Placobranchoidea</taxon>
        <taxon>Plakobranchidae</taxon>
        <taxon>Plakobranchus</taxon>
    </lineage>
</organism>
<dbReference type="Proteomes" id="UP000735302">
    <property type="component" value="Unassembled WGS sequence"/>
</dbReference>
<name>A0AAV4C5N4_9GAST</name>
<reference evidence="1 2" key="1">
    <citation type="journal article" date="2021" name="Elife">
        <title>Chloroplast acquisition without the gene transfer in kleptoplastic sea slugs, Plakobranchus ocellatus.</title>
        <authorList>
            <person name="Maeda T."/>
            <person name="Takahashi S."/>
            <person name="Yoshida T."/>
            <person name="Shimamura S."/>
            <person name="Takaki Y."/>
            <person name="Nagai Y."/>
            <person name="Toyoda A."/>
            <person name="Suzuki Y."/>
            <person name="Arimoto A."/>
            <person name="Ishii H."/>
            <person name="Satoh N."/>
            <person name="Nishiyama T."/>
            <person name="Hasebe M."/>
            <person name="Maruyama T."/>
            <person name="Minagawa J."/>
            <person name="Obokata J."/>
            <person name="Shigenobu S."/>
        </authorList>
    </citation>
    <scope>NUCLEOTIDE SEQUENCE [LARGE SCALE GENOMIC DNA]</scope>
</reference>
<accession>A0AAV4C5N4</accession>
<evidence type="ECO:0000313" key="2">
    <source>
        <dbReference type="Proteomes" id="UP000735302"/>
    </source>
</evidence>
<keyword evidence="2" id="KW-1185">Reference proteome</keyword>
<proteinExistence type="predicted"/>
<comment type="caution">
    <text evidence="1">The sequence shown here is derived from an EMBL/GenBank/DDBJ whole genome shotgun (WGS) entry which is preliminary data.</text>
</comment>
<protein>
    <submittedName>
        <fullName evidence="1">Uncharacterized protein</fullName>
    </submittedName>
</protein>
<dbReference type="EMBL" id="BLXT01006250">
    <property type="protein sequence ID" value="GFO30626.1"/>
    <property type="molecule type" value="Genomic_DNA"/>
</dbReference>
<dbReference type="AlphaFoldDB" id="A0AAV4C5N4"/>
<evidence type="ECO:0000313" key="1">
    <source>
        <dbReference type="EMBL" id="GFO30626.1"/>
    </source>
</evidence>